<protein>
    <submittedName>
        <fullName evidence="1">Glycogenin glucosyltransferase</fullName>
        <ecNumber evidence="1">2.4.1.186</ecNumber>
    </submittedName>
</protein>
<comment type="caution">
    <text evidence="1">The sequence shown here is derived from an EMBL/GenBank/DDBJ whole genome shotgun (WGS) entry which is preliminary data.</text>
</comment>
<dbReference type="EC" id="2.4.1.186" evidence="1"/>
<evidence type="ECO:0000313" key="1">
    <source>
        <dbReference type="EMBL" id="KAJ2804413.1"/>
    </source>
</evidence>
<accession>A0ACC1LAZ2</accession>
<feature type="non-terminal residue" evidence="1">
    <location>
        <position position="802"/>
    </location>
</feature>
<keyword evidence="2" id="KW-1185">Reference proteome</keyword>
<keyword evidence="1" id="KW-0328">Glycosyltransferase</keyword>
<dbReference type="EMBL" id="JANBUN010000359">
    <property type="protein sequence ID" value="KAJ2804413.1"/>
    <property type="molecule type" value="Genomic_DNA"/>
</dbReference>
<proteinExistence type="predicted"/>
<reference evidence="1" key="1">
    <citation type="submission" date="2022-07" db="EMBL/GenBank/DDBJ databases">
        <title>Phylogenomic reconstructions and comparative analyses of Kickxellomycotina fungi.</title>
        <authorList>
            <person name="Reynolds N.K."/>
            <person name="Stajich J.E."/>
            <person name="Barry K."/>
            <person name="Grigoriev I.V."/>
            <person name="Crous P."/>
            <person name="Smith M.E."/>
        </authorList>
    </citation>
    <scope>NUCLEOTIDE SEQUENCE</scope>
    <source>
        <strain evidence="1">BCRC 34780</strain>
    </source>
</reference>
<evidence type="ECO:0000313" key="2">
    <source>
        <dbReference type="Proteomes" id="UP001140087"/>
    </source>
</evidence>
<dbReference type="Proteomes" id="UP001140087">
    <property type="component" value="Unassembled WGS sequence"/>
</dbReference>
<gene>
    <name evidence="1" type="primary">GLG2</name>
    <name evidence="1" type="ORF">H4R21_001652</name>
</gene>
<keyword evidence="1" id="KW-0808">Transferase</keyword>
<name>A0ACC1LAZ2_9FUNG</name>
<organism evidence="1 2">
    <name type="scientific">Coemansia helicoidea</name>
    <dbReference type="NCBI Taxonomy" id="1286919"/>
    <lineage>
        <taxon>Eukaryota</taxon>
        <taxon>Fungi</taxon>
        <taxon>Fungi incertae sedis</taxon>
        <taxon>Zoopagomycota</taxon>
        <taxon>Kickxellomycotina</taxon>
        <taxon>Kickxellomycetes</taxon>
        <taxon>Kickxellales</taxon>
        <taxon>Kickxellaceae</taxon>
        <taxon>Coemansia</taxon>
    </lineage>
</organism>
<sequence length="802" mass="88273">MADQHGHPADSTGRADRFAYATLVTSDAYVDGALVLLHSLRRTLTPHAVLCLATPSTLSDGSLQRLRQHFDGVIETGLRQSTDEHGLALLGRPDLWSTLTKIQLWDPALFGAWSAVCYLDADTLVRLPIDDVFSRYERWRSDTADWRHGGLVSASPDTGWPDCFNSGVMLVAPGHDCHRDLCRRAARASASFDGADQGLLNEHFADWSEAAPYRRLPFLYNATANASYTYAPALRRFGHDVRVVHFIGASKPWHWQRTAGGQLLADGAMPERWKQLVGLWWNIHDEHVSGWRHNRGPYDKATAFEHRSMSPLPTVPPPPPQWMQSQRPWEDVAREGWMHHDEYHPHVYDQAYVERHGRQAEVHEQHYGDQQWPLQHAPVPLPAGQNLYEATQVVLQPRYDGSMLGQAAQAHQHPMHAERDHPGWQQHQHYDDPDYAAHVSHEEQLYPSSPGRRGSRSTSGSSPLFYPQPKSPIVVNPVALWESSKEQAQRRAWAQRVCAPPDGNAGAPLGWPHAHVAGAPSAAAAFDSSQHVPLLPMDHIDSSQLPRETPWKISHVRHRPPVDAGSEGSGQSLSSGMQFKEGVADDTGAREAAGQILKRWNEAIMARGIAPGLGGIRPEQATHSMPAAETGTDAIRLETTVSCEAEDSKGERTVYRFTLSSTLDIGGARPQPAPEAPAATAASARGGVDDGSYAANAPVLSRPSSFAMLQESAARASHADSRQQQMDQFADSDARYWRLQRQLIDLEMSQQHREAQMPTPAGGAPDVARDGGFGMSSRGPSLLDSDSPPTPLYRQSDARAAG</sequence>